<organism evidence="2 3">
    <name type="scientific">Couchioplanes caeruleus subsp. caeruleus</name>
    <dbReference type="NCBI Taxonomy" id="56427"/>
    <lineage>
        <taxon>Bacteria</taxon>
        <taxon>Bacillati</taxon>
        <taxon>Actinomycetota</taxon>
        <taxon>Actinomycetes</taxon>
        <taxon>Micromonosporales</taxon>
        <taxon>Micromonosporaceae</taxon>
        <taxon>Couchioplanes</taxon>
    </lineage>
</organism>
<evidence type="ECO:0000313" key="2">
    <source>
        <dbReference type="EMBL" id="OJF15230.1"/>
    </source>
</evidence>
<accession>A0A1K0GS15</accession>
<comment type="caution">
    <text evidence="2">The sequence shown here is derived from an EMBL/GenBank/DDBJ whole genome shotgun (WGS) entry which is preliminary data.</text>
</comment>
<dbReference type="RefSeq" id="WP_071803671.1">
    <property type="nucleotide sequence ID" value="NZ_MEIA01000062.1"/>
</dbReference>
<protein>
    <submittedName>
        <fullName evidence="2">Uncharacterized protein</fullName>
    </submittedName>
</protein>
<feature type="compositionally biased region" description="Acidic residues" evidence="1">
    <location>
        <begin position="81"/>
        <end position="97"/>
    </location>
</feature>
<sequence length="97" mass="10764">MNPNDTEPSPDRFRLTVDGDVFDVAYDPTQPGAYHYTRLTGPAPGYGFTSRRSDHVRSTTAQHVEAIRSFLGMVDPVTGYIEDDPDDDGEDDDTPDQ</sequence>
<proteinExistence type="predicted"/>
<dbReference type="Proteomes" id="UP000182486">
    <property type="component" value="Unassembled WGS sequence"/>
</dbReference>
<evidence type="ECO:0000256" key="1">
    <source>
        <dbReference type="SAM" id="MobiDB-lite"/>
    </source>
</evidence>
<reference evidence="2 3" key="1">
    <citation type="submission" date="2016-09" db="EMBL/GenBank/DDBJ databases">
        <title>Couchioplanes caeruleus draft genome sequence.</title>
        <authorList>
            <person name="Sheehan J."/>
            <person name="Caffrey P."/>
        </authorList>
    </citation>
    <scope>NUCLEOTIDE SEQUENCE [LARGE SCALE GENOMIC DNA]</scope>
    <source>
        <strain evidence="2 3">DSM 43634</strain>
    </source>
</reference>
<keyword evidence="3" id="KW-1185">Reference proteome</keyword>
<evidence type="ECO:0000313" key="3">
    <source>
        <dbReference type="Proteomes" id="UP000182486"/>
    </source>
</evidence>
<name>A0A1K0GS15_9ACTN</name>
<dbReference type="EMBL" id="MEIA01000062">
    <property type="protein sequence ID" value="OJF15230.1"/>
    <property type="molecule type" value="Genomic_DNA"/>
</dbReference>
<feature type="region of interest" description="Disordered" evidence="1">
    <location>
        <begin position="77"/>
        <end position="97"/>
    </location>
</feature>
<dbReference type="AlphaFoldDB" id="A0A1K0GS15"/>
<gene>
    <name evidence="2" type="ORF">BG844_05630</name>
</gene>